<evidence type="ECO:0000259" key="2">
    <source>
        <dbReference type="SMART" id="SM00646"/>
    </source>
</evidence>
<dbReference type="GO" id="GO:0008745">
    <property type="term" value="F:N-acetylmuramoyl-L-alanine amidase activity"/>
    <property type="evidence" value="ECO:0007669"/>
    <property type="project" value="InterPro"/>
</dbReference>
<protein>
    <submittedName>
        <fullName evidence="3">Cell wall hydrolase autolysin</fullName>
    </submittedName>
</protein>
<evidence type="ECO:0000256" key="1">
    <source>
        <dbReference type="ARBA" id="ARBA00022801"/>
    </source>
</evidence>
<evidence type="ECO:0000313" key="3">
    <source>
        <dbReference type="EMBL" id="DAF95884.1"/>
    </source>
</evidence>
<dbReference type="GO" id="GO:0009253">
    <property type="term" value="P:peptidoglycan catabolic process"/>
    <property type="evidence" value="ECO:0007669"/>
    <property type="project" value="InterPro"/>
</dbReference>
<dbReference type="Gene3D" id="3.40.630.40">
    <property type="entry name" value="Zn-dependent exopeptidases"/>
    <property type="match status" value="1"/>
</dbReference>
<dbReference type="InterPro" id="IPR050695">
    <property type="entry name" value="N-acetylmuramoyl_amidase_3"/>
</dbReference>
<reference evidence="3" key="1">
    <citation type="journal article" date="2021" name="Proc. Natl. Acad. Sci. U.S.A.">
        <title>A Catalog of Tens of Thousands of Viruses from Human Metagenomes Reveals Hidden Associations with Chronic Diseases.</title>
        <authorList>
            <person name="Tisza M.J."/>
            <person name="Buck C.B."/>
        </authorList>
    </citation>
    <scope>NUCLEOTIDE SEQUENCE</scope>
    <source>
        <strain evidence="3">Ctzr51</strain>
    </source>
</reference>
<keyword evidence="1 3" id="KW-0378">Hydrolase</keyword>
<dbReference type="PANTHER" id="PTHR30404">
    <property type="entry name" value="N-ACETYLMURAMOYL-L-ALANINE AMIDASE"/>
    <property type="match status" value="1"/>
</dbReference>
<sequence length="199" mass="22274">MSKVVILDGGHGIDTAGKRSPVWDDGTQLFEWEFNRDIVKRVSSMLEAEGIQYRILVPETKDVSLSARCKRANAIYSETSGKCFLISVHANAGGGTGWEAYTSVGQTKADLIATELYKEAEKEFAPDGWKIRKDTSDGDPDKESQFYILKHTKCPAVLVENFFMDTRKDCAFIQSEDGRNRVSKVIFETIKSVCYGRVI</sequence>
<dbReference type="Pfam" id="PF01520">
    <property type="entry name" value="Amidase_3"/>
    <property type="match status" value="1"/>
</dbReference>
<feature type="domain" description="MurNAc-LAA" evidence="2">
    <location>
        <begin position="64"/>
        <end position="191"/>
    </location>
</feature>
<organism evidence="3">
    <name type="scientific">Siphoviridae sp. ctzr51</name>
    <dbReference type="NCBI Taxonomy" id="2825751"/>
    <lineage>
        <taxon>Viruses</taxon>
        <taxon>Duplodnaviria</taxon>
        <taxon>Heunggongvirae</taxon>
        <taxon>Uroviricota</taxon>
        <taxon>Caudoviricetes</taxon>
    </lineage>
</organism>
<dbReference type="CDD" id="cd02696">
    <property type="entry name" value="MurNAc-LAA"/>
    <property type="match status" value="1"/>
</dbReference>
<dbReference type="PANTHER" id="PTHR30404:SF0">
    <property type="entry name" value="N-ACETYLMURAMOYL-L-ALANINE AMIDASE AMIC"/>
    <property type="match status" value="1"/>
</dbReference>
<dbReference type="SUPFAM" id="SSF53187">
    <property type="entry name" value="Zn-dependent exopeptidases"/>
    <property type="match status" value="1"/>
</dbReference>
<name>A0A8S5UN80_9CAUD</name>
<dbReference type="EMBL" id="BK016111">
    <property type="protein sequence ID" value="DAF95884.1"/>
    <property type="molecule type" value="Genomic_DNA"/>
</dbReference>
<proteinExistence type="predicted"/>
<dbReference type="InterPro" id="IPR002508">
    <property type="entry name" value="MurNAc-LAA_cat"/>
</dbReference>
<accession>A0A8S5UN80</accession>
<dbReference type="SMART" id="SM00646">
    <property type="entry name" value="Ami_3"/>
    <property type="match status" value="1"/>
</dbReference>